<dbReference type="Proteomes" id="UP000607653">
    <property type="component" value="Unassembled WGS sequence"/>
</dbReference>
<comment type="caution">
    <text evidence="2">The sequence shown here is derived from an EMBL/GenBank/DDBJ whole genome shotgun (WGS) entry which is preliminary data.</text>
</comment>
<evidence type="ECO:0000313" key="2">
    <source>
        <dbReference type="EMBL" id="DAD20744.1"/>
    </source>
</evidence>
<gene>
    <name evidence="2" type="ORF">HUJ06_022207</name>
</gene>
<reference evidence="2 3" key="1">
    <citation type="journal article" date="2020" name="Mol. Biol. Evol.">
        <title>Distinct Expression and Methylation Patterns for Genes with Different Fates following a Single Whole-Genome Duplication in Flowering Plants.</title>
        <authorList>
            <person name="Shi T."/>
            <person name="Rahmani R.S."/>
            <person name="Gugger P.F."/>
            <person name="Wang M."/>
            <person name="Li H."/>
            <person name="Zhang Y."/>
            <person name="Li Z."/>
            <person name="Wang Q."/>
            <person name="Van de Peer Y."/>
            <person name="Marchal K."/>
            <person name="Chen J."/>
        </authorList>
    </citation>
    <scope>NUCLEOTIDE SEQUENCE [LARGE SCALE GENOMIC DNA]</scope>
    <source>
        <tissue evidence="2">Leaf</tissue>
    </source>
</reference>
<name>A0A822XGY1_NELNU</name>
<proteinExistence type="predicted"/>
<organism evidence="2 3">
    <name type="scientific">Nelumbo nucifera</name>
    <name type="common">Sacred lotus</name>
    <dbReference type="NCBI Taxonomy" id="4432"/>
    <lineage>
        <taxon>Eukaryota</taxon>
        <taxon>Viridiplantae</taxon>
        <taxon>Streptophyta</taxon>
        <taxon>Embryophyta</taxon>
        <taxon>Tracheophyta</taxon>
        <taxon>Spermatophyta</taxon>
        <taxon>Magnoliopsida</taxon>
        <taxon>Proteales</taxon>
        <taxon>Nelumbonaceae</taxon>
        <taxon>Nelumbo</taxon>
    </lineage>
</organism>
<evidence type="ECO:0000313" key="3">
    <source>
        <dbReference type="Proteomes" id="UP000607653"/>
    </source>
</evidence>
<accession>A0A822XGY1</accession>
<evidence type="ECO:0000256" key="1">
    <source>
        <dbReference type="SAM" id="MobiDB-lite"/>
    </source>
</evidence>
<sequence>MDISPGNNLSGDAYDPTEIKDSTSSQSSLPRGVSPISDNSQYDLLSFNSRASDSDTKGLLEASEETINELRADFQSCIVLPLVPNNIQPPKVLNMIF</sequence>
<protein>
    <submittedName>
        <fullName evidence="2">Uncharacterized protein</fullName>
    </submittedName>
</protein>
<feature type="region of interest" description="Disordered" evidence="1">
    <location>
        <begin position="1"/>
        <end position="37"/>
    </location>
</feature>
<dbReference type="EMBL" id="DUZY01000001">
    <property type="protein sequence ID" value="DAD20744.1"/>
    <property type="molecule type" value="Genomic_DNA"/>
</dbReference>
<keyword evidence="3" id="KW-1185">Reference proteome</keyword>
<dbReference type="AlphaFoldDB" id="A0A822XGY1"/>
<feature type="compositionally biased region" description="Polar residues" evidence="1">
    <location>
        <begin position="1"/>
        <end position="10"/>
    </location>
</feature>